<accession>A0A1G2KWJ9</accession>
<evidence type="ECO:0000313" key="2">
    <source>
        <dbReference type="Proteomes" id="UP000177811"/>
    </source>
</evidence>
<proteinExistence type="predicted"/>
<gene>
    <name evidence="1" type="ORF">A3C16_05105</name>
</gene>
<dbReference type="Proteomes" id="UP000177811">
    <property type="component" value="Unassembled WGS sequence"/>
</dbReference>
<protein>
    <submittedName>
        <fullName evidence="1">Uncharacterized protein</fullName>
    </submittedName>
</protein>
<name>A0A1G2KWJ9_9BACT</name>
<dbReference type="AlphaFoldDB" id="A0A1G2KWJ9"/>
<evidence type="ECO:0000313" key="1">
    <source>
        <dbReference type="EMBL" id="OHA03806.1"/>
    </source>
</evidence>
<sequence length="194" mass="21172">MRMSIFRKFTVTLLLTAIVLIAYFVFVKGWQSPGTVPESAQREEQVMKEFRGSFVSGFEGDYKTISYSLKYKSPMFAIETTSEDASTIEVNEAGGRRHTIKIFSNAAAGLGSPDEAWGALGLHELCADCTKAAIPAVMAKIGDGAAWASDEREVFIFSREPGLVIMSIERPTEVLGVLETFTLTVGPATSPKKF</sequence>
<organism evidence="1 2">
    <name type="scientific">Candidatus Sungbacteria bacterium RIFCSPHIGHO2_02_FULL_51_29</name>
    <dbReference type="NCBI Taxonomy" id="1802273"/>
    <lineage>
        <taxon>Bacteria</taxon>
        <taxon>Candidatus Sungiibacteriota</taxon>
    </lineage>
</organism>
<dbReference type="EMBL" id="MHQL01000008">
    <property type="protein sequence ID" value="OHA03806.1"/>
    <property type="molecule type" value="Genomic_DNA"/>
</dbReference>
<comment type="caution">
    <text evidence="1">The sequence shown here is derived from an EMBL/GenBank/DDBJ whole genome shotgun (WGS) entry which is preliminary data.</text>
</comment>
<reference evidence="1 2" key="1">
    <citation type="journal article" date="2016" name="Nat. Commun.">
        <title>Thousands of microbial genomes shed light on interconnected biogeochemical processes in an aquifer system.</title>
        <authorList>
            <person name="Anantharaman K."/>
            <person name="Brown C.T."/>
            <person name="Hug L.A."/>
            <person name="Sharon I."/>
            <person name="Castelle C.J."/>
            <person name="Probst A.J."/>
            <person name="Thomas B.C."/>
            <person name="Singh A."/>
            <person name="Wilkins M.J."/>
            <person name="Karaoz U."/>
            <person name="Brodie E.L."/>
            <person name="Williams K.H."/>
            <person name="Hubbard S.S."/>
            <person name="Banfield J.F."/>
        </authorList>
    </citation>
    <scope>NUCLEOTIDE SEQUENCE [LARGE SCALE GENOMIC DNA]</scope>
</reference>